<dbReference type="PANTHER" id="PTHR24198">
    <property type="entry name" value="ANKYRIN REPEAT AND PROTEIN KINASE DOMAIN-CONTAINING PROTEIN"/>
    <property type="match status" value="1"/>
</dbReference>
<dbReference type="PROSITE" id="PS50297">
    <property type="entry name" value="ANK_REP_REGION"/>
    <property type="match status" value="3"/>
</dbReference>
<dbReference type="Proteomes" id="UP000006512">
    <property type="component" value="Unassembled WGS sequence"/>
</dbReference>
<dbReference type="HOGENOM" id="CLU_000134_18_0_5"/>
<dbReference type="Gene3D" id="1.25.40.20">
    <property type="entry name" value="Ankyrin repeat-containing domain"/>
    <property type="match status" value="4"/>
</dbReference>
<dbReference type="STRING" id="715226.ABI_28950"/>
<dbReference type="OrthoDB" id="671583at2"/>
<gene>
    <name evidence="4" type="ORF">ABI_28950</name>
</gene>
<dbReference type="InterPro" id="IPR036770">
    <property type="entry name" value="Ankyrin_rpt-contain_sf"/>
</dbReference>
<name>F4QMN7_9CAUL</name>
<evidence type="ECO:0000256" key="1">
    <source>
        <dbReference type="ARBA" id="ARBA00022737"/>
    </source>
</evidence>
<sequence>MNTLRKALFRALEKSDLNMLRAVLAQGVSLAFEDGDRDPVCFVAMGDIPSDIEVLQCLHAAGADLHAREPQYLDSLLHWAVKHEGNRLLPWLIEQGLDVNAQNIKGRTAMAFAIPAMAPCTTSEDGVLALRDVALLLANGAQVDLASEDGSTPLMRAAEAGAPEVIALLLSHGANPKAQQTDGSTALHLIGYLQPENVQSGHLEVIDHLLAAGADPEARDEDGWTPLISTSVNGNLIVFQHLLQRGANPNAGEGNVLRQLIFDGNEGLLDRLLEAGIQLDLAHGDEALLPLGLAAYNGFLHGVKSLLERGVDIEGVNVDGETALLMAACKCEYEVVAYLLSRGANPHHNDHYGNTALGWAQRRGDARLIELLSE</sequence>
<dbReference type="PROSITE" id="PS50088">
    <property type="entry name" value="ANK_REPEAT"/>
    <property type="match status" value="4"/>
</dbReference>
<dbReference type="SMART" id="SM00248">
    <property type="entry name" value="ANK"/>
    <property type="match status" value="8"/>
</dbReference>
<dbReference type="AlphaFoldDB" id="F4QMN7"/>
<dbReference type="RefSeq" id="WP_006273680.1">
    <property type="nucleotide sequence ID" value="NZ_GL883078.1"/>
</dbReference>
<dbReference type="SUPFAM" id="SSF48403">
    <property type="entry name" value="Ankyrin repeat"/>
    <property type="match status" value="1"/>
</dbReference>
<reference evidence="5" key="1">
    <citation type="submission" date="2011-03" db="EMBL/GenBank/DDBJ databases">
        <title>Draft genome sequence of Brevundimonas diminuta.</title>
        <authorList>
            <person name="Brown P.J.B."/>
            <person name="Buechlein A."/>
            <person name="Hemmerich C."/>
            <person name="Brun Y.V."/>
        </authorList>
    </citation>
    <scope>NUCLEOTIDE SEQUENCE [LARGE SCALE GENOMIC DNA]</scope>
    <source>
        <strain evidence="5">C19</strain>
    </source>
</reference>
<evidence type="ECO:0000256" key="2">
    <source>
        <dbReference type="ARBA" id="ARBA00023043"/>
    </source>
</evidence>
<proteinExistence type="predicted"/>
<evidence type="ECO:0000313" key="5">
    <source>
        <dbReference type="Proteomes" id="UP000006512"/>
    </source>
</evidence>
<protein>
    <submittedName>
        <fullName evidence="4">Ankyrin repeat family protein</fullName>
    </submittedName>
</protein>
<feature type="repeat" description="ANK" evidence="3">
    <location>
        <begin position="149"/>
        <end position="181"/>
    </location>
</feature>
<dbReference type="eggNOG" id="COG0666">
    <property type="taxonomic scope" value="Bacteria"/>
</dbReference>
<keyword evidence="2 3" id="KW-0040">ANK repeat</keyword>
<evidence type="ECO:0000313" key="4">
    <source>
        <dbReference type="EMBL" id="EGF91478.1"/>
    </source>
</evidence>
<dbReference type="InterPro" id="IPR002110">
    <property type="entry name" value="Ankyrin_rpt"/>
</dbReference>
<accession>F4QMN7</accession>
<dbReference type="PANTHER" id="PTHR24198:SF165">
    <property type="entry name" value="ANKYRIN REPEAT-CONTAINING PROTEIN-RELATED"/>
    <property type="match status" value="1"/>
</dbReference>
<feature type="repeat" description="ANK" evidence="3">
    <location>
        <begin position="319"/>
        <end position="351"/>
    </location>
</feature>
<feature type="repeat" description="ANK" evidence="3">
    <location>
        <begin position="222"/>
        <end position="254"/>
    </location>
</feature>
<keyword evidence="1" id="KW-0677">Repeat</keyword>
<keyword evidence="5" id="KW-1185">Reference proteome</keyword>
<organism evidence="4 5">
    <name type="scientific">Asticcacaulis biprosthecium C19</name>
    <dbReference type="NCBI Taxonomy" id="715226"/>
    <lineage>
        <taxon>Bacteria</taxon>
        <taxon>Pseudomonadati</taxon>
        <taxon>Pseudomonadota</taxon>
        <taxon>Alphaproteobacteria</taxon>
        <taxon>Caulobacterales</taxon>
        <taxon>Caulobacteraceae</taxon>
        <taxon>Asticcacaulis</taxon>
    </lineage>
</organism>
<dbReference type="Pfam" id="PF12796">
    <property type="entry name" value="Ank_2"/>
    <property type="match status" value="2"/>
</dbReference>
<feature type="repeat" description="ANK" evidence="3">
    <location>
        <begin position="182"/>
        <end position="221"/>
    </location>
</feature>
<dbReference type="Pfam" id="PF13857">
    <property type="entry name" value="Ank_5"/>
    <property type="match status" value="1"/>
</dbReference>
<evidence type="ECO:0000256" key="3">
    <source>
        <dbReference type="PROSITE-ProRule" id="PRU00023"/>
    </source>
</evidence>
<dbReference type="EMBL" id="GL883078">
    <property type="protein sequence ID" value="EGF91478.1"/>
    <property type="molecule type" value="Genomic_DNA"/>
</dbReference>